<dbReference type="PANTHER" id="PTHR34700">
    <property type="entry name" value="POTASSIUM BINDING PROTEIN KBP"/>
    <property type="match status" value="1"/>
</dbReference>
<feature type="domain" description="LysM" evidence="1">
    <location>
        <begin position="173"/>
        <end position="220"/>
    </location>
</feature>
<dbReference type="PROSITE" id="PS51782">
    <property type="entry name" value="LYSM"/>
    <property type="match status" value="1"/>
</dbReference>
<organism evidence="2 3">
    <name type="scientific">Clostridium faecium</name>
    <dbReference type="NCBI Taxonomy" id="2762223"/>
    <lineage>
        <taxon>Bacteria</taxon>
        <taxon>Bacillati</taxon>
        <taxon>Bacillota</taxon>
        <taxon>Clostridia</taxon>
        <taxon>Eubacteriales</taxon>
        <taxon>Clostridiaceae</taxon>
        <taxon>Clostridium</taxon>
    </lineage>
</organism>
<dbReference type="RefSeq" id="WP_191739721.1">
    <property type="nucleotide sequence ID" value="NZ_JACSQB010000048.1"/>
</dbReference>
<gene>
    <name evidence="2" type="ORF">H9637_06780</name>
</gene>
<dbReference type="InterPro" id="IPR052196">
    <property type="entry name" value="Bact_Kbp"/>
</dbReference>
<accession>A0ABR8YSA1</accession>
<dbReference type="InterPro" id="IPR018392">
    <property type="entry name" value="LysM"/>
</dbReference>
<name>A0ABR8YSA1_9CLOT</name>
<sequence length="221" mass="25142">MAYKMYLGINNGEEGFILPVLPEKIEISEKGDNKTFGIINLGEINTINKPKLSEISFESYFPLNKGPYVSSEQLFSPSFYINKIREWREKKQKIRFIFTGDSPLEVNDLFTIENFKLGEKGGEVGDIYYSIDLKKYRPYAAIKVVVETKQNTKGKATAVKAKAPRPVEKPKQKTHTVVSGDTLWHIAKRYLGDGARYSEIAKLNNIKNPDLIYPGQVFKIP</sequence>
<dbReference type="SUPFAM" id="SSF54106">
    <property type="entry name" value="LysM domain"/>
    <property type="match status" value="1"/>
</dbReference>
<evidence type="ECO:0000259" key="1">
    <source>
        <dbReference type="PROSITE" id="PS51782"/>
    </source>
</evidence>
<dbReference type="SMART" id="SM00257">
    <property type="entry name" value="LysM"/>
    <property type="match status" value="1"/>
</dbReference>
<dbReference type="EMBL" id="JACSQB010000048">
    <property type="protein sequence ID" value="MBD8046749.1"/>
    <property type="molecule type" value="Genomic_DNA"/>
</dbReference>
<proteinExistence type="predicted"/>
<evidence type="ECO:0000313" key="2">
    <source>
        <dbReference type="EMBL" id="MBD8046749.1"/>
    </source>
</evidence>
<dbReference type="Gene3D" id="3.10.350.10">
    <property type="entry name" value="LysM domain"/>
    <property type="match status" value="1"/>
</dbReference>
<comment type="caution">
    <text evidence="2">The sequence shown here is derived from an EMBL/GenBank/DDBJ whole genome shotgun (WGS) entry which is preliminary data.</text>
</comment>
<dbReference type="CDD" id="cd00118">
    <property type="entry name" value="LysM"/>
    <property type="match status" value="1"/>
</dbReference>
<evidence type="ECO:0000313" key="3">
    <source>
        <dbReference type="Proteomes" id="UP000627166"/>
    </source>
</evidence>
<dbReference type="PANTHER" id="PTHR34700:SF4">
    <property type="entry name" value="PHAGE-LIKE ELEMENT PBSX PROTEIN XKDP"/>
    <property type="match status" value="1"/>
</dbReference>
<dbReference type="InterPro" id="IPR036779">
    <property type="entry name" value="LysM_dom_sf"/>
</dbReference>
<reference evidence="2 3" key="1">
    <citation type="submission" date="2020-08" db="EMBL/GenBank/DDBJ databases">
        <title>A Genomic Blueprint of the Chicken Gut Microbiome.</title>
        <authorList>
            <person name="Gilroy R."/>
            <person name="Ravi A."/>
            <person name="Getino M."/>
            <person name="Pursley I."/>
            <person name="Horton D.L."/>
            <person name="Alikhan N.-F."/>
            <person name="Baker D."/>
            <person name="Gharbi K."/>
            <person name="Hall N."/>
            <person name="Watson M."/>
            <person name="Adriaenssens E.M."/>
            <person name="Foster-Nyarko E."/>
            <person name="Jarju S."/>
            <person name="Secka A."/>
            <person name="Antonio M."/>
            <person name="Oren A."/>
            <person name="Chaudhuri R."/>
            <person name="La Ragione R.M."/>
            <person name="Hildebrand F."/>
            <person name="Pallen M.J."/>
        </authorList>
    </citation>
    <scope>NUCLEOTIDE SEQUENCE [LARGE SCALE GENOMIC DNA]</scope>
    <source>
        <strain evidence="2 3">N37</strain>
    </source>
</reference>
<dbReference type="Pfam" id="PF01476">
    <property type="entry name" value="LysM"/>
    <property type="match status" value="1"/>
</dbReference>
<dbReference type="Proteomes" id="UP000627166">
    <property type="component" value="Unassembled WGS sequence"/>
</dbReference>
<protein>
    <submittedName>
        <fullName evidence="2">LysM peptidoglycan-binding domain-containing protein</fullName>
    </submittedName>
</protein>
<keyword evidence="3" id="KW-1185">Reference proteome</keyword>